<proteinExistence type="predicted"/>
<accession>A0A1A0HDM6</accession>
<comment type="caution">
    <text evidence="2">The sequence shown here is derived from an EMBL/GenBank/DDBJ whole genome shotgun (WGS) entry which is preliminary data.</text>
</comment>
<dbReference type="RefSeq" id="XP_018712524.1">
    <property type="nucleotide sequence ID" value="XM_018854511.1"/>
</dbReference>
<evidence type="ECO:0000256" key="1">
    <source>
        <dbReference type="SAM" id="Phobius"/>
    </source>
</evidence>
<dbReference type="EMBL" id="LXTC01000002">
    <property type="protein sequence ID" value="OBA22028.1"/>
    <property type="molecule type" value="Genomic_DNA"/>
</dbReference>
<feature type="transmembrane region" description="Helical" evidence="1">
    <location>
        <begin position="105"/>
        <end position="128"/>
    </location>
</feature>
<organism evidence="2 3">
    <name type="scientific">Metschnikowia bicuspidata var. bicuspidata NRRL YB-4993</name>
    <dbReference type="NCBI Taxonomy" id="869754"/>
    <lineage>
        <taxon>Eukaryota</taxon>
        <taxon>Fungi</taxon>
        <taxon>Dikarya</taxon>
        <taxon>Ascomycota</taxon>
        <taxon>Saccharomycotina</taxon>
        <taxon>Pichiomycetes</taxon>
        <taxon>Metschnikowiaceae</taxon>
        <taxon>Metschnikowia</taxon>
    </lineage>
</organism>
<keyword evidence="1" id="KW-1133">Transmembrane helix</keyword>
<protein>
    <submittedName>
        <fullName evidence="2">Uncharacterized protein</fullName>
    </submittedName>
</protein>
<keyword evidence="1" id="KW-0812">Transmembrane</keyword>
<feature type="transmembrane region" description="Helical" evidence="1">
    <location>
        <begin position="65"/>
        <end position="85"/>
    </location>
</feature>
<evidence type="ECO:0000313" key="2">
    <source>
        <dbReference type="EMBL" id="OBA22028.1"/>
    </source>
</evidence>
<gene>
    <name evidence="2" type="ORF">METBIDRAFT_145036</name>
</gene>
<sequence>MRQSQFLYIMDLPNLADETANMAFAVTVWGWFWRTHAGLYAVSLRLAISSFNNFSSFISSTPSSCLFLHLASFIFLYLILSYFILPPSFSGLFFSFFPPLCLFPHLVSCLFSAPPGCLIIFNVLTVVAS</sequence>
<dbReference type="AlphaFoldDB" id="A0A1A0HDM6"/>
<evidence type="ECO:0000313" key="3">
    <source>
        <dbReference type="Proteomes" id="UP000092555"/>
    </source>
</evidence>
<reference evidence="2 3" key="1">
    <citation type="submission" date="2016-05" db="EMBL/GenBank/DDBJ databases">
        <title>Comparative genomics of biotechnologically important yeasts.</title>
        <authorList>
            <consortium name="DOE Joint Genome Institute"/>
            <person name="Riley R."/>
            <person name="Haridas S."/>
            <person name="Wolfe K.H."/>
            <person name="Lopes M.R."/>
            <person name="Hittinger C.T."/>
            <person name="Goker M."/>
            <person name="Salamov A."/>
            <person name="Wisecaver J."/>
            <person name="Long T.M."/>
            <person name="Aerts A.L."/>
            <person name="Barry K."/>
            <person name="Choi C."/>
            <person name="Clum A."/>
            <person name="Coughlan A.Y."/>
            <person name="Deshpande S."/>
            <person name="Douglass A.P."/>
            <person name="Hanson S.J."/>
            <person name="Klenk H.-P."/>
            <person name="LaButti K."/>
            <person name="Lapidus A."/>
            <person name="Lindquist E."/>
            <person name="Lipzen A."/>
            <person name="Meier-kolthoff J.P."/>
            <person name="Ohm R.A."/>
            <person name="Otillar R.P."/>
            <person name="Pangilinan J."/>
            <person name="Peng Y."/>
            <person name="Rokas A."/>
            <person name="Rosa C.A."/>
            <person name="Scheuner C."/>
            <person name="Sibirny A.A."/>
            <person name="Slot J.C."/>
            <person name="Stielow J.B."/>
            <person name="Sun H."/>
            <person name="Kurtzman C.P."/>
            <person name="Blackwell M."/>
            <person name="Grigoriev I.V."/>
            <person name="Jeffries T.W."/>
        </authorList>
    </citation>
    <scope>NUCLEOTIDE SEQUENCE [LARGE SCALE GENOMIC DNA]</scope>
    <source>
        <strain evidence="2 3">NRRL YB-4993</strain>
    </source>
</reference>
<dbReference type="Proteomes" id="UP000092555">
    <property type="component" value="Unassembled WGS sequence"/>
</dbReference>
<dbReference type="GeneID" id="30027487"/>
<keyword evidence="1" id="KW-0472">Membrane</keyword>
<keyword evidence="3" id="KW-1185">Reference proteome</keyword>
<name>A0A1A0HDM6_9ASCO</name>